<feature type="transmembrane region" description="Helical" evidence="8">
    <location>
        <begin position="117"/>
        <end position="147"/>
    </location>
</feature>
<feature type="transmembrane region" description="Helical" evidence="8">
    <location>
        <begin position="45"/>
        <end position="64"/>
    </location>
</feature>
<keyword evidence="7 8" id="KW-0472">Membrane</keyword>
<keyword evidence="10" id="KW-1185">Reference proteome</keyword>
<evidence type="ECO:0000256" key="2">
    <source>
        <dbReference type="ARBA" id="ARBA00010892"/>
    </source>
</evidence>
<dbReference type="InterPro" id="IPR004688">
    <property type="entry name" value="Ni/Co_transpt"/>
</dbReference>
<accession>A0AAF0IKF7</accession>
<comment type="subcellular location">
    <subcellularLocation>
        <location evidence="8">Cell membrane</location>
        <topology evidence="8">Multi-pass membrane protein</topology>
    </subcellularLocation>
    <subcellularLocation>
        <location evidence="1">Endomembrane system</location>
        <topology evidence="1">Multi-pass membrane protein</topology>
    </subcellularLocation>
</comment>
<evidence type="ECO:0000313" key="10">
    <source>
        <dbReference type="Proteomes" id="UP001219355"/>
    </source>
</evidence>
<dbReference type="GO" id="GO:0015099">
    <property type="term" value="F:nickel cation transmembrane transporter activity"/>
    <property type="evidence" value="ECO:0007669"/>
    <property type="project" value="UniProtKB-UniRule"/>
</dbReference>
<dbReference type="GO" id="GO:0012505">
    <property type="term" value="C:endomembrane system"/>
    <property type="evidence" value="ECO:0007669"/>
    <property type="project" value="UniProtKB-SubCell"/>
</dbReference>
<evidence type="ECO:0000256" key="1">
    <source>
        <dbReference type="ARBA" id="ARBA00004127"/>
    </source>
</evidence>
<dbReference type="Proteomes" id="UP001219355">
    <property type="component" value="Chromosome 2"/>
</dbReference>
<dbReference type="InterPro" id="IPR011541">
    <property type="entry name" value="Ni/Co_transpt_high_affinity"/>
</dbReference>
<proteinExistence type="inferred from homology"/>
<name>A0AAF0IKF7_9EURO</name>
<comment type="caution">
    <text evidence="8">Lacks conserved residue(s) required for the propagation of feature annotation.</text>
</comment>
<feature type="transmembrane region" description="Helical" evidence="8">
    <location>
        <begin position="12"/>
        <end position="39"/>
    </location>
</feature>
<evidence type="ECO:0000256" key="4">
    <source>
        <dbReference type="ARBA" id="ARBA00022596"/>
    </source>
</evidence>
<sequence>MQSYQNEYKRPWKMYPLGVLFGLGFDTSSEIALLGISSIQAAKGTGIWVILIFPILFTAGMCLIDTIDGALMLSLYIQPATHFLRSSSASSTALAPIADSTTEPQSISRNPRDPIAFLYYSIVLTLLTVIVAMVIGVLQLLTLIFNVAKPKGKFWDGVEMAGEHYDIIGGAICGCFIVFGIISVLLYPHWRRWVAGRHPVQEVRDESVEEVERGEVSVTPELRAPDVSKISAVVRTRSQELSPS</sequence>
<comment type="similarity">
    <text evidence="2 8">Belongs to the NiCoT transporter (TC 2.A.52) family.</text>
</comment>
<keyword evidence="6 8" id="KW-1133">Transmembrane helix</keyword>
<dbReference type="PANTHER" id="PTHR31611:SF0">
    <property type="entry name" value="HIGH-AFFINITY NICKEL TRANSPORT PROTEIN NIC1"/>
    <property type="match status" value="1"/>
</dbReference>
<evidence type="ECO:0000256" key="6">
    <source>
        <dbReference type="ARBA" id="ARBA00022989"/>
    </source>
</evidence>
<reference evidence="9" key="1">
    <citation type="submission" date="2023-03" db="EMBL/GenBank/DDBJ databases">
        <title>Emydomyces testavorans Genome Sequence.</title>
        <authorList>
            <person name="Hoyer L."/>
        </authorList>
    </citation>
    <scope>NUCLEOTIDE SEQUENCE</scope>
    <source>
        <strain evidence="9">16-2883</strain>
    </source>
</reference>
<keyword evidence="3 8" id="KW-0813">Transport</keyword>
<feature type="transmembrane region" description="Helical" evidence="8">
    <location>
        <begin position="167"/>
        <end position="187"/>
    </location>
</feature>
<dbReference type="Pfam" id="PF03824">
    <property type="entry name" value="NicO"/>
    <property type="match status" value="1"/>
</dbReference>
<evidence type="ECO:0000256" key="7">
    <source>
        <dbReference type="ARBA" id="ARBA00023136"/>
    </source>
</evidence>
<evidence type="ECO:0000256" key="5">
    <source>
        <dbReference type="ARBA" id="ARBA00022692"/>
    </source>
</evidence>
<dbReference type="PANTHER" id="PTHR31611">
    <property type="entry name" value="HIGH-AFFINITY NICKEL TRANSPORT PROTEIN NIC1"/>
    <property type="match status" value="1"/>
</dbReference>
<evidence type="ECO:0000256" key="8">
    <source>
        <dbReference type="RuleBase" id="RU362101"/>
    </source>
</evidence>
<dbReference type="EMBL" id="CP120628">
    <property type="protein sequence ID" value="WEW57824.1"/>
    <property type="molecule type" value="Genomic_DNA"/>
</dbReference>
<gene>
    <name evidence="9" type="ORF">PRK78_003291</name>
</gene>
<keyword evidence="5 8" id="KW-0812">Transmembrane</keyword>
<evidence type="ECO:0000313" key="9">
    <source>
        <dbReference type="EMBL" id="WEW57824.1"/>
    </source>
</evidence>
<evidence type="ECO:0000256" key="3">
    <source>
        <dbReference type="ARBA" id="ARBA00022448"/>
    </source>
</evidence>
<dbReference type="AlphaFoldDB" id="A0AAF0IKF7"/>
<dbReference type="GO" id="GO:0005886">
    <property type="term" value="C:plasma membrane"/>
    <property type="evidence" value="ECO:0007669"/>
    <property type="project" value="UniProtKB-SubCell"/>
</dbReference>
<organism evidence="9 10">
    <name type="scientific">Emydomyces testavorans</name>
    <dbReference type="NCBI Taxonomy" id="2070801"/>
    <lineage>
        <taxon>Eukaryota</taxon>
        <taxon>Fungi</taxon>
        <taxon>Dikarya</taxon>
        <taxon>Ascomycota</taxon>
        <taxon>Pezizomycotina</taxon>
        <taxon>Eurotiomycetes</taxon>
        <taxon>Eurotiomycetidae</taxon>
        <taxon>Onygenales</taxon>
        <taxon>Nannizziopsiaceae</taxon>
        <taxon>Emydomyces</taxon>
    </lineage>
</organism>
<keyword evidence="4" id="KW-0533">Nickel</keyword>
<protein>
    <recommendedName>
        <fullName evidence="8">Nickel/cobalt efflux system</fullName>
    </recommendedName>
</protein>